<dbReference type="Proteomes" id="UP000190285">
    <property type="component" value="Unassembled WGS sequence"/>
</dbReference>
<dbReference type="InterPro" id="IPR003382">
    <property type="entry name" value="Flavoprotein"/>
</dbReference>
<reference evidence="2 3" key="1">
    <citation type="submission" date="2017-02" db="EMBL/GenBank/DDBJ databases">
        <authorList>
            <person name="Peterson S.W."/>
        </authorList>
    </citation>
    <scope>NUCLEOTIDE SEQUENCE [LARGE SCALE GENOMIC DNA]</scope>
    <source>
        <strain evidence="2 3">M1</strain>
    </source>
</reference>
<dbReference type="SUPFAM" id="SSF52507">
    <property type="entry name" value="Homo-oligomeric flavin-containing Cys decarboxylases, HFCD"/>
    <property type="match status" value="1"/>
</dbReference>
<dbReference type="RefSeq" id="WP_079490336.1">
    <property type="nucleotide sequence ID" value="NZ_FUZT01000003.1"/>
</dbReference>
<evidence type="ECO:0000313" key="2">
    <source>
        <dbReference type="EMBL" id="SKC55007.1"/>
    </source>
</evidence>
<dbReference type="AlphaFoldDB" id="A0A1T5JUF7"/>
<protein>
    <submittedName>
        <fullName evidence="2">Ethanolamine utilization protein</fullName>
    </submittedName>
</protein>
<dbReference type="Pfam" id="PF02441">
    <property type="entry name" value="Flavoprotein"/>
    <property type="match status" value="1"/>
</dbReference>
<dbReference type="InterPro" id="IPR036551">
    <property type="entry name" value="Flavin_trans-like"/>
</dbReference>
<gene>
    <name evidence="2" type="ORF">SAMN02194393_01346</name>
</gene>
<proteinExistence type="predicted"/>
<dbReference type="OrthoDB" id="1706434at2"/>
<dbReference type="EMBL" id="FUZT01000003">
    <property type="protein sequence ID" value="SKC55007.1"/>
    <property type="molecule type" value="Genomic_DNA"/>
</dbReference>
<keyword evidence="3" id="KW-1185">Reference proteome</keyword>
<evidence type="ECO:0000259" key="1">
    <source>
        <dbReference type="Pfam" id="PF02441"/>
    </source>
</evidence>
<dbReference type="STRING" id="36842.SAMN02194393_01346"/>
<name>A0A1T5JUF7_9FIRM</name>
<feature type="domain" description="Flavoprotein" evidence="1">
    <location>
        <begin position="35"/>
        <end position="147"/>
    </location>
</feature>
<dbReference type="GO" id="GO:0003824">
    <property type="term" value="F:catalytic activity"/>
    <property type="evidence" value="ECO:0007669"/>
    <property type="project" value="InterPro"/>
</dbReference>
<sequence>MSNKDLIIKVLGDITTRINNQSIEPKKYSKVEKDNILVLFTGSNLEIDKVLDNLKKLIENGCLLTLCFSKNAEEVIDVERITGLLSPHRIYFEHDKERCLEIVQSSDIVLVPALTQNTLAKVAVGIQDSFISMLLWQLLWAGKKVFVNKNSAWGRKQMSCKSKKMLDLMNSHMEILKEFGVKIIEEHDYQACIGKETGIYEDRKNEFAKREKADLKKVITERDILDLVGKTGEFTVSRGTIITPLAKDVAKENKIRIILR</sequence>
<organism evidence="2 3">
    <name type="scientific">Maledivibacter halophilus</name>
    <dbReference type="NCBI Taxonomy" id="36842"/>
    <lineage>
        <taxon>Bacteria</taxon>
        <taxon>Bacillati</taxon>
        <taxon>Bacillota</taxon>
        <taxon>Clostridia</taxon>
        <taxon>Peptostreptococcales</taxon>
        <taxon>Caminicellaceae</taxon>
        <taxon>Maledivibacter</taxon>
    </lineage>
</organism>
<accession>A0A1T5JUF7</accession>
<dbReference type="Gene3D" id="3.40.50.1950">
    <property type="entry name" value="Flavin prenyltransferase-like"/>
    <property type="match status" value="1"/>
</dbReference>
<evidence type="ECO:0000313" key="3">
    <source>
        <dbReference type="Proteomes" id="UP000190285"/>
    </source>
</evidence>